<dbReference type="InterPro" id="IPR052189">
    <property type="entry name" value="L-asp_N-monooxygenase_NS-form"/>
</dbReference>
<evidence type="ECO:0000259" key="1">
    <source>
        <dbReference type="Pfam" id="PF13454"/>
    </source>
</evidence>
<evidence type="ECO:0000313" key="3">
    <source>
        <dbReference type="Proteomes" id="UP000035955"/>
    </source>
</evidence>
<dbReference type="PANTHER" id="PTHR40254">
    <property type="entry name" value="BLR0577 PROTEIN"/>
    <property type="match status" value="1"/>
</dbReference>
<feature type="domain" description="FAD-dependent urate hydroxylase HpyO/Asp monooxygenase CreE-like FAD/NAD(P)-binding" evidence="1">
    <location>
        <begin position="9"/>
        <end position="162"/>
    </location>
</feature>
<dbReference type="EMBL" id="LABY01000099">
    <property type="protein sequence ID" value="KMO36460.1"/>
    <property type="molecule type" value="Genomic_DNA"/>
</dbReference>
<dbReference type="OrthoDB" id="101972at2"/>
<dbReference type="AlphaFoldDB" id="A0A0J6SMM1"/>
<dbReference type="InterPro" id="IPR038732">
    <property type="entry name" value="HpyO/CreE_NAD-binding"/>
</dbReference>
<dbReference type="Pfam" id="PF13454">
    <property type="entry name" value="NAD_binding_9"/>
    <property type="match status" value="1"/>
</dbReference>
<evidence type="ECO:0000313" key="2">
    <source>
        <dbReference type="EMBL" id="KMO36460.1"/>
    </source>
</evidence>
<name>A0A0J6SMM1_9HYPH</name>
<proteinExistence type="predicted"/>
<reference evidence="2 3" key="1">
    <citation type="submission" date="2015-03" db="EMBL/GenBank/DDBJ databases">
        <title>Genome sequencing of Methylobacterium variabile DSM 16961.</title>
        <authorList>
            <person name="Chaudhry V."/>
            <person name="Patil P.B."/>
        </authorList>
    </citation>
    <scope>NUCLEOTIDE SEQUENCE [LARGE SCALE GENOMIC DNA]</scope>
    <source>
        <strain evidence="2 3">DSM 16961</strain>
    </source>
</reference>
<protein>
    <submittedName>
        <fullName evidence="2">Pyridine nucleotide-disulfide oxidoreductase</fullName>
    </submittedName>
</protein>
<accession>A0A0J6SMM1</accession>
<dbReference type="InterPro" id="IPR036188">
    <property type="entry name" value="FAD/NAD-bd_sf"/>
</dbReference>
<comment type="caution">
    <text evidence="2">The sequence shown here is derived from an EMBL/GenBank/DDBJ whole genome shotgun (WGS) entry which is preliminary data.</text>
</comment>
<dbReference type="Proteomes" id="UP000035955">
    <property type="component" value="Unassembled WGS sequence"/>
</dbReference>
<sequence>MRTTLPPIAVIGAGFSGTMAALHLSRLMPERPVLLCEKSGAFARGLAYATGCTDHLLNVRATNMSAFPDQPEHFSRWLETCPLDGAAWTRATPAGLFAARGLYGRYLTDLLLKALAEPSQAPRLMLENDEVVDLAPAEEGFCLTLAAGRRRVVAGAILACGNLRAPRGPRSRYAVDPWDDKPLDDLRPDLPLLIVGTGLTMVDAVAALRQRRFSGPILAVSRRGLLPQVHAATTPWPAPVLPDAARHSLPALLRFIRDEVRRAAAAGTDWRSVIDSLRGASIGLWRGLPLAEQHRFLRHVRAFWDVHRHRMAPPAAEIIERERASGGLTLMRARVVAVEDQAGHARVTLRERGAAEPRTVAVQRIIDASGVGRVADTDDLLLRRLMARGLIRPDALGLGLAVSDDLAVLDQRGEADRPLWTLGPLLRGTLWECTAVPDIRGQAAELARTVAARLQDAATATGQGLGETA</sequence>
<keyword evidence="3" id="KW-1185">Reference proteome</keyword>
<dbReference type="Gene3D" id="3.50.50.60">
    <property type="entry name" value="FAD/NAD(P)-binding domain"/>
    <property type="match status" value="1"/>
</dbReference>
<dbReference type="PANTHER" id="PTHR40254:SF1">
    <property type="entry name" value="BLR0577 PROTEIN"/>
    <property type="match status" value="1"/>
</dbReference>
<dbReference type="SUPFAM" id="SSF51905">
    <property type="entry name" value="FAD/NAD(P)-binding domain"/>
    <property type="match status" value="2"/>
</dbReference>
<organism evidence="2 3">
    <name type="scientific">Methylobacterium variabile</name>
    <dbReference type="NCBI Taxonomy" id="298794"/>
    <lineage>
        <taxon>Bacteria</taxon>
        <taxon>Pseudomonadati</taxon>
        <taxon>Pseudomonadota</taxon>
        <taxon>Alphaproteobacteria</taxon>
        <taxon>Hyphomicrobiales</taxon>
        <taxon>Methylobacteriaceae</taxon>
        <taxon>Methylobacterium</taxon>
    </lineage>
</organism>
<gene>
    <name evidence="2" type="ORF">VQ02_15315</name>
</gene>
<dbReference type="RefSeq" id="WP_048445062.1">
    <property type="nucleotide sequence ID" value="NZ_LABY01000099.1"/>
</dbReference>
<dbReference type="PATRIC" id="fig|298794.3.peg.7987"/>